<feature type="domain" description="Uracil-DNA glycosylase-like" evidence="11">
    <location>
        <begin position="91"/>
        <end position="267"/>
    </location>
</feature>
<dbReference type="InterPro" id="IPR044147">
    <property type="entry name" value="UdgB-like"/>
</dbReference>
<dbReference type="InterPro" id="IPR036895">
    <property type="entry name" value="Uracil-DNA_glycosylase-like_sf"/>
</dbReference>
<dbReference type="SMART" id="SM00987">
    <property type="entry name" value="UreE_C"/>
    <property type="match status" value="1"/>
</dbReference>
<dbReference type="GO" id="GO:0051539">
    <property type="term" value="F:4 iron, 4 sulfur cluster binding"/>
    <property type="evidence" value="ECO:0007669"/>
    <property type="project" value="UniProtKB-KW"/>
</dbReference>
<dbReference type="AlphaFoldDB" id="A0A7K3MAA6"/>
<evidence type="ECO:0000313" key="12">
    <source>
        <dbReference type="EMBL" id="NDL59902.1"/>
    </source>
</evidence>
<dbReference type="Gene3D" id="3.40.470.10">
    <property type="entry name" value="Uracil-DNA glycosylase-like domain"/>
    <property type="match status" value="1"/>
</dbReference>
<dbReference type="Proteomes" id="UP000460435">
    <property type="component" value="Unassembled WGS sequence"/>
</dbReference>
<comment type="similarity">
    <text evidence="8">Belongs to the uracil-DNA glycosylase (UDG) superfamily. Type 5 (UDGb) family.</text>
</comment>
<evidence type="ECO:0000256" key="10">
    <source>
        <dbReference type="SAM" id="MobiDB-lite"/>
    </source>
</evidence>
<evidence type="ECO:0000256" key="2">
    <source>
        <dbReference type="ARBA" id="ARBA00022723"/>
    </source>
</evidence>
<comment type="caution">
    <text evidence="12">The sequence shown here is derived from an EMBL/GenBank/DDBJ whole genome shotgun (WGS) entry which is preliminary data.</text>
</comment>
<dbReference type="SUPFAM" id="SSF52141">
    <property type="entry name" value="Uracil-DNA glycosylase-like"/>
    <property type="match status" value="1"/>
</dbReference>
<dbReference type="Pfam" id="PF03167">
    <property type="entry name" value="UDG"/>
    <property type="match status" value="1"/>
</dbReference>
<dbReference type="InterPro" id="IPR005122">
    <property type="entry name" value="Uracil-DNA_glycosylase-like"/>
</dbReference>
<evidence type="ECO:0000256" key="7">
    <source>
        <dbReference type="ARBA" id="ARBA00023204"/>
    </source>
</evidence>
<keyword evidence="4" id="KW-0378">Hydrolase</keyword>
<dbReference type="RefSeq" id="WP_162452616.1">
    <property type="nucleotide sequence ID" value="NZ_WLZY01000009.1"/>
</dbReference>
<dbReference type="PANTHER" id="PTHR33693">
    <property type="entry name" value="TYPE-5 URACIL-DNA GLYCOSYLASE"/>
    <property type="match status" value="1"/>
</dbReference>
<gene>
    <name evidence="12" type="ORF">F7O44_22770</name>
</gene>
<feature type="region of interest" description="Disordered" evidence="10">
    <location>
        <begin position="1"/>
        <end position="24"/>
    </location>
</feature>
<organism evidence="12 13">
    <name type="scientific">Phytoactinopolyspora mesophila</name>
    <dbReference type="NCBI Taxonomy" id="2650750"/>
    <lineage>
        <taxon>Bacteria</taxon>
        <taxon>Bacillati</taxon>
        <taxon>Actinomycetota</taxon>
        <taxon>Actinomycetes</taxon>
        <taxon>Jiangellales</taxon>
        <taxon>Jiangellaceae</taxon>
        <taxon>Phytoactinopolyspora</taxon>
    </lineage>
</organism>
<keyword evidence="7" id="KW-0234">DNA repair</keyword>
<keyword evidence="3" id="KW-0227">DNA damage</keyword>
<dbReference type="InterPro" id="IPR051536">
    <property type="entry name" value="UDG_Type-4/5"/>
</dbReference>
<dbReference type="SMART" id="SM00986">
    <property type="entry name" value="UDG"/>
    <property type="match status" value="1"/>
</dbReference>
<evidence type="ECO:0000256" key="9">
    <source>
        <dbReference type="ARBA" id="ARBA00023887"/>
    </source>
</evidence>
<keyword evidence="1" id="KW-0004">4Fe-4S</keyword>
<dbReference type="CDD" id="cd10031">
    <property type="entry name" value="UDG-F5_TTUDGB_like"/>
    <property type="match status" value="1"/>
</dbReference>
<dbReference type="GO" id="GO:0004844">
    <property type="term" value="F:uracil DNA N-glycosylase activity"/>
    <property type="evidence" value="ECO:0007669"/>
    <property type="project" value="InterPro"/>
</dbReference>
<evidence type="ECO:0000313" key="13">
    <source>
        <dbReference type="Proteomes" id="UP000460435"/>
    </source>
</evidence>
<dbReference type="EMBL" id="WLZY01000009">
    <property type="protein sequence ID" value="NDL59902.1"/>
    <property type="molecule type" value="Genomic_DNA"/>
</dbReference>
<proteinExistence type="inferred from homology"/>
<evidence type="ECO:0000256" key="5">
    <source>
        <dbReference type="ARBA" id="ARBA00023004"/>
    </source>
</evidence>
<keyword evidence="13" id="KW-1185">Reference proteome</keyword>
<evidence type="ECO:0000256" key="6">
    <source>
        <dbReference type="ARBA" id="ARBA00023014"/>
    </source>
</evidence>
<sequence>MELPHPVTGTAFASPVPPGQGWPDDLAAGDTPVACSASDVAALAADASLDQVTACSSVCRACARLVQWREDVASTKRHSFAGEPYWGRPTPGWGDPEAGVLIVGLAPAANGGNRTGRIFTGDRSGDWLFAALHRTGFANQPTSEHAGDGLRLAGVRVVATVRCAPPDNKPTPAERDACSAWLDREVGLLLPSVRAVVALGSYAWTAALTTLGRLGVSIPRPRPKFGHGAEVVLPRVVGAVTLIGSYHPSQQNTFTGKLTEQMLDDVFTRAAAVAGE</sequence>
<protein>
    <recommendedName>
        <fullName evidence="9">Type-5 uracil-DNA glycosylase</fullName>
    </recommendedName>
</protein>
<keyword evidence="6" id="KW-0411">Iron-sulfur</keyword>
<accession>A0A7K3MAA6</accession>
<reference evidence="12 13" key="1">
    <citation type="submission" date="2019-11" db="EMBL/GenBank/DDBJ databases">
        <authorList>
            <person name="Li X.-J."/>
            <person name="Feng X.-M."/>
        </authorList>
    </citation>
    <scope>NUCLEOTIDE SEQUENCE [LARGE SCALE GENOMIC DNA]</scope>
    <source>
        <strain evidence="12 13">XMNu-373</strain>
    </source>
</reference>
<evidence type="ECO:0000259" key="11">
    <source>
        <dbReference type="SMART" id="SM00986"/>
    </source>
</evidence>
<keyword evidence="5" id="KW-0408">Iron</keyword>
<evidence type="ECO:0000256" key="8">
    <source>
        <dbReference type="ARBA" id="ARBA00023779"/>
    </source>
</evidence>
<dbReference type="GO" id="GO:0033958">
    <property type="term" value="F:DNA-deoxyinosine glycosylase activity"/>
    <property type="evidence" value="ECO:0007669"/>
    <property type="project" value="InterPro"/>
</dbReference>
<dbReference type="GO" id="GO:0046872">
    <property type="term" value="F:metal ion binding"/>
    <property type="evidence" value="ECO:0007669"/>
    <property type="project" value="UniProtKB-KW"/>
</dbReference>
<evidence type="ECO:0000256" key="3">
    <source>
        <dbReference type="ARBA" id="ARBA00022763"/>
    </source>
</evidence>
<dbReference type="GO" id="GO:0006284">
    <property type="term" value="P:base-excision repair"/>
    <property type="evidence" value="ECO:0007669"/>
    <property type="project" value="InterPro"/>
</dbReference>
<evidence type="ECO:0000256" key="1">
    <source>
        <dbReference type="ARBA" id="ARBA00022485"/>
    </source>
</evidence>
<keyword evidence="2" id="KW-0479">Metal-binding</keyword>
<dbReference type="PANTHER" id="PTHR33693:SF3">
    <property type="entry name" value="TYPE-5 URACIL-DNA GLYCOSYLASE"/>
    <property type="match status" value="1"/>
</dbReference>
<evidence type="ECO:0000256" key="4">
    <source>
        <dbReference type="ARBA" id="ARBA00022801"/>
    </source>
</evidence>
<name>A0A7K3MAA6_9ACTN</name>